<keyword evidence="4 5" id="KW-0472">Membrane</keyword>
<keyword evidence="2 5" id="KW-0812">Transmembrane</keyword>
<name>A0A2T0PYW0_9ACTN</name>
<dbReference type="AlphaFoldDB" id="A0A2T0PYW0"/>
<feature type="transmembrane region" description="Helical" evidence="5">
    <location>
        <begin position="70"/>
        <end position="90"/>
    </location>
</feature>
<keyword evidence="3 5" id="KW-1133">Transmembrane helix</keyword>
<keyword evidence="7" id="KW-1185">Reference proteome</keyword>
<reference evidence="6 7" key="1">
    <citation type="submission" date="2018-03" db="EMBL/GenBank/DDBJ databases">
        <title>Genomic Encyclopedia of Archaeal and Bacterial Type Strains, Phase II (KMG-II): from individual species to whole genera.</title>
        <authorList>
            <person name="Goeker M."/>
        </authorList>
    </citation>
    <scope>NUCLEOTIDE SEQUENCE [LARGE SCALE GENOMIC DNA]</scope>
    <source>
        <strain evidence="6 7">DSM 45601</strain>
    </source>
</reference>
<dbReference type="Proteomes" id="UP000237846">
    <property type="component" value="Unassembled WGS sequence"/>
</dbReference>
<gene>
    <name evidence="6" type="ORF">CLV72_107243</name>
</gene>
<dbReference type="InterPro" id="IPR032808">
    <property type="entry name" value="DoxX"/>
</dbReference>
<accession>A0A2T0PYW0</accession>
<evidence type="ECO:0000256" key="4">
    <source>
        <dbReference type="ARBA" id="ARBA00023136"/>
    </source>
</evidence>
<sequence length="117" mass="11666">MHSLYLVVTVLTIAANAGIAAADLARAPFVMANSAEVGVPPSWVPPLAVLKAAGAAGLLLGLFGLRLVGIAAATGLVLFFVGAVAVHVRARVFHNIAFPGGFLLLAVGSLVTALAVA</sequence>
<evidence type="ECO:0000256" key="1">
    <source>
        <dbReference type="ARBA" id="ARBA00004141"/>
    </source>
</evidence>
<organism evidence="6 7">
    <name type="scientific">Allonocardiopsis opalescens</name>
    <dbReference type="NCBI Taxonomy" id="1144618"/>
    <lineage>
        <taxon>Bacteria</taxon>
        <taxon>Bacillati</taxon>
        <taxon>Actinomycetota</taxon>
        <taxon>Actinomycetes</taxon>
        <taxon>Streptosporangiales</taxon>
        <taxon>Allonocardiopsis</taxon>
    </lineage>
</organism>
<evidence type="ECO:0000313" key="6">
    <source>
        <dbReference type="EMBL" id="PRX96720.1"/>
    </source>
</evidence>
<protein>
    <submittedName>
        <fullName evidence="6">DoxX-like protein</fullName>
    </submittedName>
</protein>
<dbReference type="EMBL" id="PVZC01000007">
    <property type="protein sequence ID" value="PRX96720.1"/>
    <property type="molecule type" value="Genomic_DNA"/>
</dbReference>
<dbReference type="RefSeq" id="WP_106250149.1">
    <property type="nucleotide sequence ID" value="NZ_PVZC01000007.1"/>
</dbReference>
<comment type="subcellular location">
    <subcellularLocation>
        <location evidence="1">Membrane</location>
        <topology evidence="1">Multi-pass membrane protein</topology>
    </subcellularLocation>
</comment>
<evidence type="ECO:0000256" key="5">
    <source>
        <dbReference type="SAM" id="Phobius"/>
    </source>
</evidence>
<dbReference type="GO" id="GO:0016020">
    <property type="term" value="C:membrane"/>
    <property type="evidence" value="ECO:0007669"/>
    <property type="project" value="UniProtKB-SubCell"/>
</dbReference>
<feature type="transmembrane region" description="Helical" evidence="5">
    <location>
        <begin position="96"/>
        <end position="116"/>
    </location>
</feature>
<dbReference type="Pfam" id="PF13564">
    <property type="entry name" value="DoxX_2"/>
    <property type="match status" value="1"/>
</dbReference>
<comment type="caution">
    <text evidence="6">The sequence shown here is derived from an EMBL/GenBank/DDBJ whole genome shotgun (WGS) entry which is preliminary data.</text>
</comment>
<evidence type="ECO:0000256" key="3">
    <source>
        <dbReference type="ARBA" id="ARBA00022989"/>
    </source>
</evidence>
<evidence type="ECO:0000256" key="2">
    <source>
        <dbReference type="ARBA" id="ARBA00022692"/>
    </source>
</evidence>
<evidence type="ECO:0000313" key="7">
    <source>
        <dbReference type="Proteomes" id="UP000237846"/>
    </source>
</evidence>
<proteinExistence type="predicted"/>